<evidence type="ECO:0008006" key="6">
    <source>
        <dbReference type="Google" id="ProtNLM"/>
    </source>
</evidence>
<keyword evidence="5" id="KW-1185">Reference proteome</keyword>
<keyword evidence="2" id="KW-1133">Transmembrane helix</keyword>
<evidence type="ECO:0000313" key="4">
    <source>
        <dbReference type="EMBL" id="ASS76248.1"/>
    </source>
</evidence>
<feature type="region of interest" description="Disordered" evidence="1">
    <location>
        <begin position="138"/>
        <end position="173"/>
    </location>
</feature>
<evidence type="ECO:0000313" key="5">
    <source>
        <dbReference type="Proteomes" id="UP000214688"/>
    </source>
</evidence>
<name>A0A223D3P1_9BACL</name>
<accession>A0A223D3P1</accession>
<feature type="compositionally biased region" description="Basic and acidic residues" evidence="1">
    <location>
        <begin position="159"/>
        <end position="173"/>
    </location>
</feature>
<dbReference type="Gene3D" id="2.40.50.120">
    <property type="match status" value="1"/>
</dbReference>
<feature type="transmembrane region" description="Helical" evidence="2">
    <location>
        <begin position="180"/>
        <end position="202"/>
    </location>
</feature>
<sequence length="207" mass="23021">MRKPVMMVFSFLLMFQLLFTAVPTLSFACSCVQPGPPQEALEKAGAVFSGKVTKVTKTREFINVEFEVNTAWKGVSDRTLTVLTSIGGEVSCGFDFKTGKEYLVYASKMNSGALEASFCSRTRLLDSASSDLQELGSGTTFDRPQIEQQVTPDPSAAELKQEPKKESKQEPKKEKKEMTWFVKTVWIVIGALFLTVLVVGLIRMNRR</sequence>
<protein>
    <recommendedName>
        <fullName evidence="6">Tissue inhibitor of metalloproteinase</fullName>
    </recommendedName>
</protein>
<feature type="chain" id="PRO_5013370496" description="Tissue inhibitor of metalloproteinase" evidence="3">
    <location>
        <begin position="29"/>
        <end position="207"/>
    </location>
</feature>
<dbReference type="Proteomes" id="UP000214688">
    <property type="component" value="Chromosome"/>
</dbReference>
<feature type="signal peptide" evidence="3">
    <location>
        <begin position="1"/>
        <end position="28"/>
    </location>
</feature>
<evidence type="ECO:0000256" key="2">
    <source>
        <dbReference type="SAM" id="Phobius"/>
    </source>
</evidence>
<organism evidence="4 5">
    <name type="scientific">Tumebacillus algifaecis</name>
    <dbReference type="NCBI Taxonomy" id="1214604"/>
    <lineage>
        <taxon>Bacteria</taxon>
        <taxon>Bacillati</taxon>
        <taxon>Bacillota</taxon>
        <taxon>Bacilli</taxon>
        <taxon>Bacillales</taxon>
        <taxon>Alicyclobacillaceae</taxon>
        <taxon>Tumebacillus</taxon>
    </lineage>
</organism>
<proteinExistence type="predicted"/>
<dbReference type="KEGG" id="tab:CIG75_15725"/>
<dbReference type="SUPFAM" id="SSF50242">
    <property type="entry name" value="TIMP-like"/>
    <property type="match status" value="1"/>
</dbReference>
<evidence type="ECO:0000256" key="3">
    <source>
        <dbReference type="SAM" id="SignalP"/>
    </source>
</evidence>
<keyword evidence="3" id="KW-0732">Signal</keyword>
<feature type="compositionally biased region" description="Polar residues" evidence="1">
    <location>
        <begin position="138"/>
        <end position="152"/>
    </location>
</feature>
<dbReference type="RefSeq" id="WP_094237481.1">
    <property type="nucleotide sequence ID" value="NZ_CP022657.1"/>
</dbReference>
<keyword evidence="2" id="KW-0472">Membrane</keyword>
<dbReference type="InterPro" id="IPR008993">
    <property type="entry name" value="TIMP-like_OB-fold"/>
</dbReference>
<dbReference type="PROSITE" id="PS51257">
    <property type="entry name" value="PROKAR_LIPOPROTEIN"/>
    <property type="match status" value="1"/>
</dbReference>
<keyword evidence="2" id="KW-0812">Transmembrane</keyword>
<evidence type="ECO:0000256" key="1">
    <source>
        <dbReference type="SAM" id="MobiDB-lite"/>
    </source>
</evidence>
<dbReference type="AlphaFoldDB" id="A0A223D3P1"/>
<dbReference type="OrthoDB" id="8221747at2"/>
<dbReference type="EMBL" id="CP022657">
    <property type="protein sequence ID" value="ASS76248.1"/>
    <property type="molecule type" value="Genomic_DNA"/>
</dbReference>
<reference evidence="4 5" key="1">
    <citation type="journal article" date="2015" name="Int. J. Syst. Evol. Microbiol.">
        <title>Tumebacillus algifaecis sp. nov., isolated from decomposing algal scum.</title>
        <authorList>
            <person name="Wu Y.F."/>
            <person name="Zhang B."/>
            <person name="Xing P."/>
            <person name="Wu Q.L."/>
            <person name="Liu S.J."/>
        </authorList>
    </citation>
    <scope>NUCLEOTIDE SEQUENCE [LARGE SCALE GENOMIC DNA]</scope>
    <source>
        <strain evidence="4 5">THMBR28</strain>
    </source>
</reference>
<gene>
    <name evidence="4" type="ORF">CIG75_15725</name>
</gene>